<name>A0AAE6UIQ4_EHRRU</name>
<dbReference type="InterPro" id="IPR052181">
    <property type="entry name" value="5hmC_binding"/>
</dbReference>
<dbReference type="InterPro" id="IPR002740">
    <property type="entry name" value="EVE_domain"/>
</dbReference>
<protein>
    <submittedName>
        <fullName evidence="2">EVE domain-containing protein</fullName>
    </submittedName>
</protein>
<dbReference type="InterPro" id="IPR047197">
    <property type="entry name" value="THYN1-like_EVE"/>
</dbReference>
<dbReference type="PANTHER" id="PTHR14087">
    <property type="entry name" value="THYMOCYTE NUCLEAR PROTEIN 1"/>
    <property type="match status" value="1"/>
</dbReference>
<evidence type="ECO:0000313" key="2">
    <source>
        <dbReference type="EMBL" id="QGR03869.1"/>
    </source>
</evidence>
<gene>
    <name evidence="2" type="ORF">EDL80_04930</name>
</gene>
<keyword evidence="3" id="KW-1185">Reference proteome</keyword>
<dbReference type="InterPro" id="IPR015947">
    <property type="entry name" value="PUA-like_sf"/>
</dbReference>
<proteinExistence type="predicted"/>
<dbReference type="EMBL" id="CP033455">
    <property type="protein sequence ID" value="QGR03869.1"/>
    <property type="molecule type" value="Genomic_DNA"/>
</dbReference>
<dbReference type="Proteomes" id="UP000422822">
    <property type="component" value="Chromosome"/>
</dbReference>
<organism evidence="2 3">
    <name type="scientific">Ehrlichia ruminantium</name>
    <name type="common">heartwater rickettsia</name>
    <name type="synonym">Cowdria ruminantium</name>
    <dbReference type="NCBI Taxonomy" id="779"/>
    <lineage>
        <taxon>Bacteria</taxon>
        <taxon>Pseudomonadati</taxon>
        <taxon>Pseudomonadota</taxon>
        <taxon>Alphaproteobacteria</taxon>
        <taxon>Rickettsiales</taxon>
        <taxon>Anaplasmataceae</taxon>
        <taxon>Ehrlichia</taxon>
    </lineage>
</organism>
<dbReference type="Pfam" id="PF01878">
    <property type="entry name" value="EVE"/>
    <property type="match status" value="1"/>
</dbReference>
<dbReference type="PANTHER" id="PTHR14087:SF8">
    <property type="entry name" value="OS03G0676100 PROTEIN"/>
    <property type="match status" value="1"/>
</dbReference>
<feature type="domain" description="EVE" evidence="1">
    <location>
        <begin position="2"/>
        <end position="130"/>
    </location>
</feature>
<reference evidence="2 3" key="1">
    <citation type="submission" date="2018-10" db="EMBL/GenBank/DDBJ databases">
        <title>Propagation and draft genome sequences of three atypical Erhlichia ruminantium isolates.</title>
        <authorList>
            <person name="Liebenberg J."/>
            <person name="Steyn H."/>
            <person name="Josemans A."/>
            <person name="Zweygarth E."/>
        </authorList>
    </citation>
    <scope>NUCLEOTIDE SEQUENCE [LARGE SCALE GENOMIC DNA]</scope>
    <source>
        <strain evidence="2 3">Omatjenne</strain>
    </source>
</reference>
<accession>A0AAE6UIQ4</accession>
<evidence type="ECO:0000259" key="1">
    <source>
        <dbReference type="Pfam" id="PF01878"/>
    </source>
</evidence>
<dbReference type="CDD" id="cd21133">
    <property type="entry name" value="EVE"/>
    <property type="match status" value="1"/>
</dbReference>
<dbReference type="AlphaFoldDB" id="A0AAE6UIQ4"/>
<sequence length="135" mass="15986">MSYWLLKTEPQDFSWNDMVCSNITIWDNIRNYQAQNYLKLMKLNDLAFFYHSGQEKSIIGIVSIHKEFYLFNANDKFGVIDVKTYTKLKKSVHLKDIKLNPNLTNIIMLRQPRLSVSPLTEKEWHCILELSETLL</sequence>
<dbReference type="SUPFAM" id="SSF88697">
    <property type="entry name" value="PUA domain-like"/>
    <property type="match status" value="1"/>
</dbReference>
<dbReference type="RefSeq" id="WP_158407063.1">
    <property type="nucleotide sequence ID" value="NZ_CP033454.1"/>
</dbReference>
<dbReference type="Gene3D" id="3.10.590.10">
    <property type="entry name" value="ph1033 like domains"/>
    <property type="match status" value="1"/>
</dbReference>
<evidence type="ECO:0000313" key="3">
    <source>
        <dbReference type="Proteomes" id="UP000422822"/>
    </source>
</evidence>